<feature type="transmembrane region" description="Helical" evidence="9">
    <location>
        <begin position="148"/>
        <end position="165"/>
    </location>
</feature>
<dbReference type="Proteomes" id="UP001284601">
    <property type="component" value="Unassembled WGS sequence"/>
</dbReference>
<dbReference type="PANTHER" id="PTHR11795:SF447">
    <property type="entry name" value="ABC TRANSPORTER PERMEASE PROTEIN"/>
    <property type="match status" value="1"/>
</dbReference>
<dbReference type="Pfam" id="PF02653">
    <property type="entry name" value="BPD_transp_2"/>
    <property type="match status" value="1"/>
</dbReference>
<feature type="transmembrane region" description="Helical" evidence="9">
    <location>
        <begin position="262"/>
        <end position="283"/>
    </location>
</feature>
<evidence type="ECO:0000256" key="9">
    <source>
        <dbReference type="SAM" id="Phobius"/>
    </source>
</evidence>
<accession>A0ABU4HTP3</accession>
<sequence length="297" mass="31438">MDVFLSQLFIGLSVASVLLLVALGLTFTFGQMNVINMAHGEFVMAGAYTVYVLQTSVFSASMATLAFGLALPLAFLVGGVLGLILEFTLIRRLHGRPLDTLLVTWGVSLILQQVARDIFGAPNVQVKAPPFLDGGITLAGVSMPYTRLFIIGLVVVALVAIWFYLSKLPAGRRMRAVVQNRDLASASGVRTPRVDRLTFFIGSGLAGVAGVAVTLLGSIGPTLGTNYIIDAFLVVIVGGLGQLRGAIIAAIALGVANAYLEYWTDASLAKAAVFGLIVVFLQFRPQGLVVTRRRGLA</sequence>
<dbReference type="NCBIfam" id="TIGR03409">
    <property type="entry name" value="urea_trans_UrtB"/>
    <property type="match status" value="1"/>
</dbReference>
<reference evidence="11" key="1">
    <citation type="submission" date="2023-07" db="EMBL/GenBank/DDBJ databases">
        <title>Conexibacter stalactiti sp. nov., isolated from stalactites in a lava cave and emended description of the genus Conexibacter.</title>
        <authorList>
            <person name="Lee S.D."/>
        </authorList>
    </citation>
    <scope>NUCLEOTIDE SEQUENCE [LARGE SCALE GENOMIC DNA]</scope>
    <source>
        <strain evidence="11">KCTC 39840</strain>
    </source>
</reference>
<evidence type="ECO:0000256" key="1">
    <source>
        <dbReference type="ARBA" id="ARBA00004651"/>
    </source>
</evidence>
<feature type="transmembrane region" description="Helical" evidence="9">
    <location>
        <begin position="197"/>
        <end position="219"/>
    </location>
</feature>
<gene>
    <name evidence="10" type="primary">urtB</name>
    <name evidence="10" type="ORF">R7226_20225</name>
</gene>
<dbReference type="InterPro" id="IPR001851">
    <property type="entry name" value="ABC_transp_permease"/>
</dbReference>
<keyword evidence="3" id="KW-1003">Cell membrane</keyword>
<comment type="caution">
    <text evidence="10">The sequence shown here is derived from an EMBL/GenBank/DDBJ whole genome shotgun (WGS) entry which is preliminary data.</text>
</comment>
<evidence type="ECO:0000256" key="5">
    <source>
        <dbReference type="ARBA" id="ARBA00022970"/>
    </source>
</evidence>
<protein>
    <submittedName>
        <fullName evidence="10">Urea ABC transporter permease subunit UrtB</fullName>
    </submittedName>
</protein>
<dbReference type="CDD" id="cd06582">
    <property type="entry name" value="TM_PBP1_LivH_like"/>
    <property type="match status" value="1"/>
</dbReference>
<keyword evidence="4 9" id="KW-0812">Transmembrane</keyword>
<evidence type="ECO:0000256" key="8">
    <source>
        <dbReference type="ARBA" id="ARBA00037998"/>
    </source>
</evidence>
<feature type="transmembrane region" description="Helical" evidence="9">
    <location>
        <begin position="42"/>
        <end position="63"/>
    </location>
</feature>
<organism evidence="10 11">
    <name type="scientific">Conexibacter stalactiti</name>
    <dbReference type="NCBI Taxonomy" id="1940611"/>
    <lineage>
        <taxon>Bacteria</taxon>
        <taxon>Bacillati</taxon>
        <taxon>Actinomycetota</taxon>
        <taxon>Thermoleophilia</taxon>
        <taxon>Solirubrobacterales</taxon>
        <taxon>Conexibacteraceae</taxon>
        <taxon>Conexibacter</taxon>
    </lineage>
</organism>
<dbReference type="InterPro" id="IPR017779">
    <property type="entry name" value="ABC_UrtB_bac"/>
</dbReference>
<evidence type="ECO:0000313" key="11">
    <source>
        <dbReference type="Proteomes" id="UP001284601"/>
    </source>
</evidence>
<evidence type="ECO:0000313" key="10">
    <source>
        <dbReference type="EMBL" id="MDW5596686.1"/>
    </source>
</evidence>
<dbReference type="RefSeq" id="WP_318599124.1">
    <property type="nucleotide sequence ID" value="NZ_JAWSTH010000062.1"/>
</dbReference>
<comment type="subcellular location">
    <subcellularLocation>
        <location evidence="1">Cell membrane</location>
        <topology evidence="1">Multi-pass membrane protein</topology>
    </subcellularLocation>
</comment>
<name>A0ABU4HTP3_9ACTN</name>
<keyword evidence="7 9" id="KW-0472">Membrane</keyword>
<comment type="similarity">
    <text evidence="8">Belongs to the binding-protein-dependent transport system permease family. LivHM subfamily.</text>
</comment>
<keyword evidence="5" id="KW-0029">Amino-acid transport</keyword>
<evidence type="ECO:0000256" key="2">
    <source>
        <dbReference type="ARBA" id="ARBA00022448"/>
    </source>
</evidence>
<evidence type="ECO:0000256" key="6">
    <source>
        <dbReference type="ARBA" id="ARBA00022989"/>
    </source>
</evidence>
<feature type="transmembrane region" description="Helical" evidence="9">
    <location>
        <begin position="69"/>
        <end position="90"/>
    </location>
</feature>
<dbReference type="PANTHER" id="PTHR11795">
    <property type="entry name" value="BRANCHED-CHAIN AMINO ACID TRANSPORT SYSTEM PERMEASE PROTEIN LIVH"/>
    <property type="match status" value="1"/>
</dbReference>
<keyword evidence="6 9" id="KW-1133">Transmembrane helix</keyword>
<dbReference type="EMBL" id="JAWSTH010000062">
    <property type="protein sequence ID" value="MDW5596686.1"/>
    <property type="molecule type" value="Genomic_DNA"/>
</dbReference>
<proteinExistence type="inferred from homology"/>
<evidence type="ECO:0000256" key="4">
    <source>
        <dbReference type="ARBA" id="ARBA00022692"/>
    </source>
</evidence>
<keyword evidence="11" id="KW-1185">Reference proteome</keyword>
<feature type="transmembrane region" description="Helical" evidence="9">
    <location>
        <begin position="6"/>
        <end position="30"/>
    </location>
</feature>
<evidence type="ECO:0000256" key="3">
    <source>
        <dbReference type="ARBA" id="ARBA00022475"/>
    </source>
</evidence>
<dbReference type="InterPro" id="IPR052157">
    <property type="entry name" value="BCAA_transport_permease"/>
</dbReference>
<feature type="transmembrane region" description="Helical" evidence="9">
    <location>
        <begin position="231"/>
        <end position="256"/>
    </location>
</feature>
<evidence type="ECO:0000256" key="7">
    <source>
        <dbReference type="ARBA" id="ARBA00023136"/>
    </source>
</evidence>
<keyword evidence="2" id="KW-0813">Transport</keyword>
<reference evidence="10 11" key="2">
    <citation type="submission" date="2023-10" db="EMBL/GenBank/DDBJ databases">
        <authorList>
            <person name="Han X.F."/>
        </authorList>
    </citation>
    <scope>NUCLEOTIDE SEQUENCE [LARGE SCALE GENOMIC DNA]</scope>
    <source>
        <strain evidence="10 11">KCTC 39840</strain>
    </source>
</reference>